<evidence type="ECO:0000313" key="6">
    <source>
        <dbReference type="EMBL" id="MDI4649932.1"/>
    </source>
</evidence>
<dbReference type="RefSeq" id="WP_282912535.1">
    <property type="nucleotide sequence ID" value="NZ_JAGRPV010000001.1"/>
</dbReference>
<dbReference type="Gene3D" id="1.10.10.10">
    <property type="entry name" value="Winged helix-like DNA-binding domain superfamily/Winged helix DNA-binding domain"/>
    <property type="match status" value="1"/>
</dbReference>
<keyword evidence="2" id="KW-0805">Transcription regulation</keyword>
<evidence type="ECO:0000256" key="3">
    <source>
        <dbReference type="ARBA" id="ARBA00023125"/>
    </source>
</evidence>
<reference evidence="6" key="1">
    <citation type="submission" date="2023-04" db="EMBL/GenBank/DDBJ databases">
        <title>Comparative genomic analysis of Cohnella hashimotonis sp. nov., isolated from the International Space Station.</title>
        <authorList>
            <person name="Venkateswaran K."/>
            <person name="Simpson A."/>
        </authorList>
    </citation>
    <scope>NUCLEOTIDE SEQUENCE</scope>
    <source>
        <strain evidence="6">F6_2S_P_1</strain>
    </source>
</reference>
<dbReference type="InterPro" id="IPR000847">
    <property type="entry name" value="LysR_HTH_N"/>
</dbReference>
<dbReference type="Gene3D" id="3.40.190.10">
    <property type="entry name" value="Periplasmic binding protein-like II"/>
    <property type="match status" value="2"/>
</dbReference>
<dbReference type="PANTHER" id="PTHR30419:SF25">
    <property type="entry name" value="HTH-TYPE TRANSCRIPTIONAL REGULATOR YTLI"/>
    <property type="match status" value="1"/>
</dbReference>
<evidence type="ECO:0000256" key="4">
    <source>
        <dbReference type="ARBA" id="ARBA00023163"/>
    </source>
</evidence>
<evidence type="ECO:0000259" key="5">
    <source>
        <dbReference type="PROSITE" id="PS50931"/>
    </source>
</evidence>
<keyword evidence="4" id="KW-0804">Transcription</keyword>
<organism evidence="6 7">
    <name type="scientific">Cohnella hashimotonis</name>
    <dbReference type="NCBI Taxonomy" id="2826895"/>
    <lineage>
        <taxon>Bacteria</taxon>
        <taxon>Bacillati</taxon>
        <taxon>Bacillota</taxon>
        <taxon>Bacilli</taxon>
        <taxon>Bacillales</taxon>
        <taxon>Paenibacillaceae</taxon>
        <taxon>Cohnella</taxon>
    </lineage>
</organism>
<name>A0ABT6TVT7_9BACL</name>
<feature type="domain" description="HTH lysR-type" evidence="5">
    <location>
        <begin position="1"/>
        <end position="57"/>
    </location>
</feature>
<keyword evidence="7" id="KW-1185">Reference proteome</keyword>
<proteinExistence type="inferred from homology"/>
<comment type="similarity">
    <text evidence="1">Belongs to the LysR transcriptional regulatory family.</text>
</comment>
<dbReference type="PROSITE" id="PS50931">
    <property type="entry name" value="HTH_LYSR"/>
    <property type="match status" value="1"/>
</dbReference>
<comment type="caution">
    <text evidence="6">The sequence shown here is derived from an EMBL/GenBank/DDBJ whole genome shotgun (WGS) entry which is preliminary data.</text>
</comment>
<sequence>MDPKSLRAFHRIAALGSFRLAAEELNYAQSTVTMQIQRLEEDLGVMLFERTGGLRLTGEGRLLRERSLPILQDMDRLRRSLTELREGDAGEVRLGATEPAVSCRLPALLKRFAERYPKIRISVESASTPVLSERLRKGGLDLALCATPEHAEGLHFEQLYREPFAALMPADHPLASQAHVRLDDLVAYKLLVTASNCPYRRKLELLLAESGAPAAETMEIGSMTALASYVAMGLGVALVPRVLADKPPPGVLSRPIQGAAVDMACGLLSRTSESPLTPAGAKLYAALRDKLAE</sequence>
<dbReference type="Proteomes" id="UP001161691">
    <property type="component" value="Unassembled WGS sequence"/>
</dbReference>
<dbReference type="PRINTS" id="PR00039">
    <property type="entry name" value="HTHLYSR"/>
</dbReference>
<dbReference type="InterPro" id="IPR005119">
    <property type="entry name" value="LysR_subst-bd"/>
</dbReference>
<dbReference type="InterPro" id="IPR036388">
    <property type="entry name" value="WH-like_DNA-bd_sf"/>
</dbReference>
<dbReference type="InterPro" id="IPR050950">
    <property type="entry name" value="HTH-type_LysR_regulators"/>
</dbReference>
<protein>
    <submittedName>
        <fullName evidence="6">LysR family transcriptional regulator</fullName>
    </submittedName>
</protein>
<dbReference type="PANTHER" id="PTHR30419">
    <property type="entry name" value="HTH-TYPE TRANSCRIPTIONAL REGULATOR YBHD"/>
    <property type="match status" value="1"/>
</dbReference>
<evidence type="ECO:0000256" key="1">
    <source>
        <dbReference type="ARBA" id="ARBA00009437"/>
    </source>
</evidence>
<dbReference type="InterPro" id="IPR036390">
    <property type="entry name" value="WH_DNA-bd_sf"/>
</dbReference>
<evidence type="ECO:0000313" key="7">
    <source>
        <dbReference type="Proteomes" id="UP001161691"/>
    </source>
</evidence>
<dbReference type="SUPFAM" id="SSF53850">
    <property type="entry name" value="Periplasmic binding protein-like II"/>
    <property type="match status" value="1"/>
</dbReference>
<dbReference type="EMBL" id="JAGRPV010000001">
    <property type="protein sequence ID" value="MDI4649932.1"/>
    <property type="molecule type" value="Genomic_DNA"/>
</dbReference>
<dbReference type="Pfam" id="PF00126">
    <property type="entry name" value="HTH_1"/>
    <property type="match status" value="1"/>
</dbReference>
<dbReference type="CDD" id="cd05466">
    <property type="entry name" value="PBP2_LTTR_substrate"/>
    <property type="match status" value="1"/>
</dbReference>
<gene>
    <name evidence="6" type="ORF">KB449_33700</name>
</gene>
<keyword evidence="3" id="KW-0238">DNA-binding</keyword>
<dbReference type="Pfam" id="PF03466">
    <property type="entry name" value="LysR_substrate"/>
    <property type="match status" value="1"/>
</dbReference>
<evidence type="ECO:0000256" key="2">
    <source>
        <dbReference type="ARBA" id="ARBA00023015"/>
    </source>
</evidence>
<dbReference type="SUPFAM" id="SSF46785">
    <property type="entry name" value="Winged helix' DNA-binding domain"/>
    <property type="match status" value="1"/>
</dbReference>
<accession>A0ABT6TVT7</accession>